<dbReference type="PANTHER" id="PTHR46082:SF6">
    <property type="entry name" value="AAA+ ATPASE DOMAIN-CONTAINING PROTEIN-RELATED"/>
    <property type="match status" value="1"/>
</dbReference>
<keyword evidence="1" id="KW-0802">TPR repeat</keyword>
<dbReference type="OrthoDB" id="202771at2759"/>
<sequence length="667" mass="74024">MMKPEDEKKVVVGCTVIVTSSQTKCSVAKRQGLRVRVAYSDGKESWLEIKDLELCGYNTEDVGGGEKKGEAEPETSEAVPPKPPARELEGGEPDAGRARTGSQVVMGEGGEVKVMKLMPTTKEDMTELTGMNNLKNKINGIAAEVLWEGVMEQEEFASFKDASEQESDAKDLTELYAEAGAVLHVFAETMLGIVVGLGMDAEKYPEVEGERIVDDGFEFKALTCAPLKGRKRAEEKIKDDYEGNFKCMLDLVRCSIIVETEEQLGGVLGKMLELGIVVRLKNRFANPLPTGIRDCLMNVKINNHICEVQLHLSYIIKEKGAMHEYYNFFRDKFSGASATYTEVMGKVEALGLDGGEENVEYGVSKLLKEGDVGKLNGLADIVGRKEGFGDVKLDLVLRRRVVEVLEGGGGKGGSGNLCKLELMDAYLELGDACNWAYEDDDSEKYFKLAKEGYEEVLGAESEKALEVTYKLILTNPNITDKGERIEKLNDVVKRMEGALGDENVVTLTTLNELGEKLRQNGQYEETKEVHERCLAGRMKVLGGGNKHTLMTLGNLGNVYKNLENYERASEYYERALKGYERLLGKNHPQTLSTVMNIANVFWNMDDFGKAEEMYQKALEGYEAQLGKEHIDTMRCAENYRDCLEESGNKEGMADLKKGHPNVESYDT</sequence>
<feature type="compositionally biased region" description="Basic and acidic residues" evidence="2">
    <location>
        <begin position="84"/>
        <end position="97"/>
    </location>
</feature>
<accession>A0A9W7E0Q5</accession>
<evidence type="ECO:0000313" key="4">
    <source>
        <dbReference type="Proteomes" id="UP001165122"/>
    </source>
</evidence>
<organism evidence="3 4">
    <name type="scientific">Triparma laevis f. longispina</name>
    <dbReference type="NCBI Taxonomy" id="1714387"/>
    <lineage>
        <taxon>Eukaryota</taxon>
        <taxon>Sar</taxon>
        <taxon>Stramenopiles</taxon>
        <taxon>Ochrophyta</taxon>
        <taxon>Bolidophyceae</taxon>
        <taxon>Parmales</taxon>
        <taxon>Triparmaceae</taxon>
        <taxon>Triparma</taxon>
    </lineage>
</organism>
<evidence type="ECO:0000256" key="2">
    <source>
        <dbReference type="SAM" id="MobiDB-lite"/>
    </source>
</evidence>
<dbReference type="Pfam" id="PF13374">
    <property type="entry name" value="TPR_10"/>
    <property type="match status" value="1"/>
</dbReference>
<comment type="caution">
    <text evidence="3">The sequence shown here is derived from an EMBL/GenBank/DDBJ whole genome shotgun (WGS) entry which is preliminary data.</text>
</comment>
<evidence type="ECO:0008006" key="5">
    <source>
        <dbReference type="Google" id="ProtNLM"/>
    </source>
</evidence>
<evidence type="ECO:0000256" key="1">
    <source>
        <dbReference type="PROSITE-ProRule" id="PRU00339"/>
    </source>
</evidence>
<feature type="repeat" description="TPR" evidence="1">
    <location>
        <begin position="549"/>
        <end position="582"/>
    </location>
</feature>
<name>A0A9W7E0Q5_9STRA</name>
<dbReference type="SMART" id="SM00028">
    <property type="entry name" value="TPR"/>
    <property type="match status" value="2"/>
</dbReference>
<dbReference type="AlphaFoldDB" id="A0A9W7E0Q5"/>
<dbReference type="Proteomes" id="UP001165122">
    <property type="component" value="Unassembled WGS sequence"/>
</dbReference>
<proteinExistence type="predicted"/>
<dbReference type="InterPro" id="IPR043519">
    <property type="entry name" value="NT_sf"/>
</dbReference>
<dbReference type="SUPFAM" id="SSF48452">
    <property type="entry name" value="TPR-like"/>
    <property type="match status" value="1"/>
</dbReference>
<protein>
    <recommendedName>
        <fullName evidence="5">Kinesin light chain</fullName>
    </recommendedName>
</protein>
<feature type="region of interest" description="Disordered" evidence="2">
    <location>
        <begin position="61"/>
        <end position="99"/>
    </location>
</feature>
<dbReference type="PROSITE" id="PS50293">
    <property type="entry name" value="TPR_REGION"/>
    <property type="match status" value="1"/>
</dbReference>
<dbReference type="Gene3D" id="1.25.40.10">
    <property type="entry name" value="Tetratricopeptide repeat domain"/>
    <property type="match status" value="1"/>
</dbReference>
<dbReference type="Pfam" id="PF13424">
    <property type="entry name" value="TPR_12"/>
    <property type="match status" value="1"/>
</dbReference>
<keyword evidence="4" id="KW-1185">Reference proteome</keyword>
<dbReference type="InterPro" id="IPR019734">
    <property type="entry name" value="TPR_rpt"/>
</dbReference>
<reference evidence="4" key="1">
    <citation type="journal article" date="2023" name="Commun. Biol.">
        <title>Genome analysis of Parmales, the sister group of diatoms, reveals the evolutionary specialization of diatoms from phago-mixotrophs to photoautotrophs.</title>
        <authorList>
            <person name="Ban H."/>
            <person name="Sato S."/>
            <person name="Yoshikawa S."/>
            <person name="Yamada K."/>
            <person name="Nakamura Y."/>
            <person name="Ichinomiya M."/>
            <person name="Sato N."/>
            <person name="Blanc-Mathieu R."/>
            <person name="Endo H."/>
            <person name="Kuwata A."/>
            <person name="Ogata H."/>
        </authorList>
    </citation>
    <scope>NUCLEOTIDE SEQUENCE [LARGE SCALE GENOMIC DNA]</scope>
    <source>
        <strain evidence="4">NIES 3700</strain>
    </source>
</reference>
<evidence type="ECO:0000313" key="3">
    <source>
        <dbReference type="EMBL" id="GMH61055.1"/>
    </source>
</evidence>
<dbReference type="EMBL" id="BRXW01000505">
    <property type="protein sequence ID" value="GMH61055.1"/>
    <property type="molecule type" value="Genomic_DNA"/>
</dbReference>
<dbReference type="PROSITE" id="PS50005">
    <property type="entry name" value="TPR"/>
    <property type="match status" value="1"/>
</dbReference>
<dbReference type="InterPro" id="IPR011990">
    <property type="entry name" value="TPR-like_helical_dom_sf"/>
</dbReference>
<dbReference type="SUPFAM" id="SSF81301">
    <property type="entry name" value="Nucleotidyltransferase"/>
    <property type="match status" value="1"/>
</dbReference>
<dbReference type="PANTHER" id="PTHR46082">
    <property type="entry name" value="ATP/GTP-BINDING PROTEIN-RELATED"/>
    <property type="match status" value="1"/>
</dbReference>
<gene>
    <name evidence="3" type="ORF">TrLO_g14676</name>
</gene>
<dbReference type="InterPro" id="IPR053137">
    <property type="entry name" value="NLR-like"/>
</dbReference>